<evidence type="ECO:0000259" key="6">
    <source>
        <dbReference type="Pfam" id="PF02803"/>
    </source>
</evidence>
<evidence type="ECO:0000256" key="3">
    <source>
        <dbReference type="ARBA" id="ARBA00023315"/>
    </source>
</evidence>
<keyword evidence="3 4" id="KW-0012">Acyltransferase</keyword>
<dbReference type="EMBL" id="CP065668">
    <property type="protein sequence ID" value="QPS08560.1"/>
    <property type="molecule type" value="Genomic_DNA"/>
</dbReference>
<protein>
    <submittedName>
        <fullName evidence="7">Thiolase family protein</fullName>
    </submittedName>
</protein>
<name>A0A7T2VZC1_DELAC</name>
<dbReference type="Gene3D" id="3.40.47.10">
    <property type="match status" value="1"/>
</dbReference>
<organism evidence="7 8">
    <name type="scientific">Delftia acidovorans</name>
    <name type="common">Pseudomonas acidovorans</name>
    <name type="synonym">Comamonas acidovorans</name>
    <dbReference type="NCBI Taxonomy" id="80866"/>
    <lineage>
        <taxon>Bacteria</taxon>
        <taxon>Pseudomonadati</taxon>
        <taxon>Pseudomonadota</taxon>
        <taxon>Betaproteobacteria</taxon>
        <taxon>Burkholderiales</taxon>
        <taxon>Comamonadaceae</taxon>
        <taxon>Delftia</taxon>
    </lineage>
</organism>
<evidence type="ECO:0000259" key="5">
    <source>
        <dbReference type="Pfam" id="PF00108"/>
    </source>
</evidence>
<dbReference type="Proteomes" id="UP000594778">
    <property type="component" value="Chromosome"/>
</dbReference>
<keyword evidence="2 4" id="KW-0808">Transferase</keyword>
<dbReference type="PANTHER" id="PTHR18919">
    <property type="entry name" value="ACETYL-COA C-ACYLTRANSFERASE"/>
    <property type="match status" value="1"/>
</dbReference>
<dbReference type="SUPFAM" id="SSF53901">
    <property type="entry name" value="Thiolase-like"/>
    <property type="match status" value="1"/>
</dbReference>
<dbReference type="PIRSF" id="PIRSF000429">
    <property type="entry name" value="Ac-CoA_Ac_transf"/>
    <property type="match status" value="1"/>
</dbReference>
<evidence type="ECO:0000256" key="1">
    <source>
        <dbReference type="ARBA" id="ARBA00010982"/>
    </source>
</evidence>
<dbReference type="GO" id="GO:0003988">
    <property type="term" value="F:acetyl-CoA C-acyltransferase activity"/>
    <property type="evidence" value="ECO:0007669"/>
    <property type="project" value="UniProtKB-ARBA"/>
</dbReference>
<evidence type="ECO:0000313" key="7">
    <source>
        <dbReference type="EMBL" id="QPS08560.1"/>
    </source>
</evidence>
<accession>A0A7T2VZC1</accession>
<dbReference type="PANTHER" id="PTHR18919:SF107">
    <property type="entry name" value="ACETYL-COA ACETYLTRANSFERASE, CYTOSOLIC"/>
    <property type="match status" value="1"/>
</dbReference>
<dbReference type="InterPro" id="IPR020617">
    <property type="entry name" value="Thiolase_C"/>
</dbReference>
<dbReference type="AlphaFoldDB" id="A0A7T2VZC1"/>
<dbReference type="Pfam" id="PF02803">
    <property type="entry name" value="Thiolase_C"/>
    <property type="match status" value="1"/>
</dbReference>
<comment type="similarity">
    <text evidence="1 4">Belongs to the thiolase-like superfamily. Thiolase family.</text>
</comment>
<evidence type="ECO:0000256" key="4">
    <source>
        <dbReference type="RuleBase" id="RU003557"/>
    </source>
</evidence>
<dbReference type="InterPro" id="IPR002155">
    <property type="entry name" value="Thiolase"/>
</dbReference>
<feature type="domain" description="Thiolase C-terminal" evidence="6">
    <location>
        <begin position="269"/>
        <end position="400"/>
    </location>
</feature>
<dbReference type="InterPro" id="IPR020616">
    <property type="entry name" value="Thiolase_N"/>
</dbReference>
<dbReference type="NCBIfam" id="TIGR01930">
    <property type="entry name" value="AcCoA-C-Actrans"/>
    <property type="match status" value="1"/>
</dbReference>
<dbReference type="Pfam" id="PF00108">
    <property type="entry name" value="Thiolase_N"/>
    <property type="match status" value="1"/>
</dbReference>
<reference evidence="7 8" key="1">
    <citation type="submission" date="2020-12" db="EMBL/GenBank/DDBJ databases">
        <title>FDA dAtabase for Regulatory Grade micrObial Sequences (FDA-ARGOS): Supporting development and validation of Infectious Disease Dx tests.</title>
        <authorList>
            <person name="Sproer C."/>
            <person name="Gronow S."/>
            <person name="Severitt S."/>
            <person name="Schroder I."/>
            <person name="Tallon L."/>
            <person name="Sadzewicz L."/>
            <person name="Zhao X."/>
            <person name="Boylan J."/>
            <person name="Ott S."/>
            <person name="Bowen H."/>
            <person name="Vavikolanu K."/>
            <person name="Mehta A."/>
            <person name="Aluvathingal J."/>
            <person name="Nadendla S."/>
            <person name="Lowell S."/>
            <person name="Myers T."/>
            <person name="Yan Y."/>
            <person name="Sichtig H."/>
        </authorList>
    </citation>
    <scope>NUCLEOTIDE SEQUENCE [LARGE SCALE GENOMIC DNA]</scope>
    <source>
        <strain evidence="7 8">FDAARGOS_909</strain>
    </source>
</reference>
<feature type="domain" description="Thiolase N-terminal" evidence="5">
    <location>
        <begin position="8"/>
        <end position="259"/>
    </location>
</feature>
<proteinExistence type="inferred from homology"/>
<dbReference type="RefSeq" id="WP_197955844.1">
    <property type="nucleotide sequence ID" value="NZ_CP065668.1"/>
</dbReference>
<evidence type="ECO:0000256" key="2">
    <source>
        <dbReference type="ARBA" id="ARBA00022679"/>
    </source>
</evidence>
<dbReference type="CDD" id="cd00751">
    <property type="entry name" value="thiolase"/>
    <property type="match status" value="1"/>
</dbReference>
<dbReference type="InterPro" id="IPR016039">
    <property type="entry name" value="Thiolase-like"/>
</dbReference>
<sequence length="402" mass="40690">MNPHDAPVILAWARSPVAPVGGALRELAAHELGAPVLQALLARAGLPARAVDAVDAVVLGNALGAGGNPARMLALAAGLPERCAAHSVDTQCCSGLDSVALAAGLLMSGQADIVVAGGAEAWSRAPIRQTRPRHAGELPVTYDRPAFAPDPARDPDLLQSAADHALAHGITRAVQEAHAIHSHALALAHRDRLAQEIVPMAGLDHDAYPRALNPARVARMPVVAEAGGAVDAHARQRHALSTPTISPKADGAALVLLATPQACARLGLQPRARWVASASLGHAPETPLVAAALAAQQVLERAAAALQLPCLTAAELQAVELHDAFAVQALAFAETLGLPLQQLNTGGGGLARGHPIGASGAVALVRMLCDLHRTPAAHRPALGLAAIAGAGGIGAACLVQAL</sequence>
<dbReference type="InterPro" id="IPR020613">
    <property type="entry name" value="Thiolase_CS"/>
</dbReference>
<gene>
    <name evidence="7" type="ORF">I6G66_30735</name>
</gene>
<dbReference type="PROSITE" id="PS00737">
    <property type="entry name" value="THIOLASE_2"/>
    <property type="match status" value="1"/>
</dbReference>
<evidence type="ECO:0000313" key="8">
    <source>
        <dbReference type="Proteomes" id="UP000594778"/>
    </source>
</evidence>